<dbReference type="InterPro" id="IPR001223">
    <property type="entry name" value="Glyco_hydro18_cat"/>
</dbReference>
<keyword evidence="6" id="KW-0147">Chitin-binding</keyword>
<evidence type="ECO:0000259" key="14">
    <source>
        <dbReference type="PROSITE" id="PS51910"/>
    </source>
</evidence>
<keyword evidence="8" id="KW-0146">Chitin degradation</keyword>
<dbReference type="OrthoDB" id="73875at2759"/>
<evidence type="ECO:0000256" key="2">
    <source>
        <dbReference type="ARBA" id="ARBA00004613"/>
    </source>
</evidence>
<dbReference type="InterPro" id="IPR017853">
    <property type="entry name" value="GH"/>
</dbReference>
<dbReference type="PANTHER" id="PTHR47700">
    <property type="entry name" value="V CHITINASE, PUTATIVE (AFU_ORTHOLOGUE AFUA_6G13720)-RELATED"/>
    <property type="match status" value="1"/>
</dbReference>
<gene>
    <name evidence="15" type="ORF">N0V93_002585</name>
</gene>
<dbReference type="InterPro" id="IPR001579">
    <property type="entry name" value="Glyco_hydro_18_chit_AS"/>
</dbReference>
<evidence type="ECO:0000256" key="5">
    <source>
        <dbReference type="ARBA" id="ARBA00022525"/>
    </source>
</evidence>
<evidence type="ECO:0000256" key="7">
    <source>
        <dbReference type="ARBA" id="ARBA00022801"/>
    </source>
</evidence>
<protein>
    <recommendedName>
        <fullName evidence="4">chitinase</fullName>
        <ecNumber evidence="4">3.2.1.14</ecNumber>
    </recommendedName>
</protein>
<dbReference type="Proteomes" id="UP001140453">
    <property type="component" value="Unassembled WGS sequence"/>
</dbReference>
<dbReference type="InterPro" id="IPR011583">
    <property type="entry name" value="Chitinase_II/V-like_cat"/>
</dbReference>
<evidence type="ECO:0000256" key="12">
    <source>
        <dbReference type="ARBA" id="ARBA00023326"/>
    </source>
</evidence>
<evidence type="ECO:0000256" key="4">
    <source>
        <dbReference type="ARBA" id="ARBA00012729"/>
    </source>
</evidence>
<dbReference type="GO" id="GO:0006032">
    <property type="term" value="P:chitin catabolic process"/>
    <property type="evidence" value="ECO:0007669"/>
    <property type="project" value="UniProtKB-KW"/>
</dbReference>
<comment type="similarity">
    <text evidence="3">Belongs to the glycosyl hydrolase 18 family. Chitinase class V subfamily.</text>
</comment>
<dbReference type="Pfam" id="PF00704">
    <property type="entry name" value="Glyco_hydro_18"/>
    <property type="match status" value="1"/>
</dbReference>
<keyword evidence="12" id="KW-0624">Polysaccharide degradation</keyword>
<organism evidence="15 16">
    <name type="scientific">Gnomoniopsis smithogilvyi</name>
    <dbReference type="NCBI Taxonomy" id="1191159"/>
    <lineage>
        <taxon>Eukaryota</taxon>
        <taxon>Fungi</taxon>
        <taxon>Dikarya</taxon>
        <taxon>Ascomycota</taxon>
        <taxon>Pezizomycotina</taxon>
        <taxon>Sordariomycetes</taxon>
        <taxon>Sordariomycetidae</taxon>
        <taxon>Diaporthales</taxon>
        <taxon>Gnomoniaceae</taxon>
        <taxon>Gnomoniopsis</taxon>
    </lineage>
</organism>
<evidence type="ECO:0000256" key="8">
    <source>
        <dbReference type="ARBA" id="ARBA00023024"/>
    </source>
</evidence>
<evidence type="ECO:0000256" key="6">
    <source>
        <dbReference type="ARBA" id="ARBA00022669"/>
    </source>
</evidence>
<dbReference type="GO" id="GO:0000272">
    <property type="term" value="P:polysaccharide catabolic process"/>
    <property type="evidence" value="ECO:0007669"/>
    <property type="project" value="UniProtKB-KW"/>
</dbReference>
<keyword evidence="9" id="KW-0843">Virulence</keyword>
<dbReference type="InterPro" id="IPR029070">
    <property type="entry name" value="Chitinase_insertion_sf"/>
</dbReference>
<dbReference type="EMBL" id="JAPEVB010000002">
    <property type="protein sequence ID" value="KAJ4393377.1"/>
    <property type="molecule type" value="Genomic_DNA"/>
</dbReference>
<dbReference type="EC" id="3.2.1.14" evidence="4"/>
<keyword evidence="5" id="KW-0964">Secreted</keyword>
<proteinExistence type="inferred from homology"/>
<keyword evidence="7 13" id="KW-0378">Hydrolase</keyword>
<dbReference type="PROSITE" id="PS01095">
    <property type="entry name" value="GH18_1"/>
    <property type="match status" value="1"/>
</dbReference>
<evidence type="ECO:0000256" key="10">
    <source>
        <dbReference type="ARBA" id="ARBA00023277"/>
    </source>
</evidence>
<keyword evidence="10" id="KW-0119">Carbohydrate metabolism</keyword>
<dbReference type="Gene3D" id="3.10.50.10">
    <property type="match status" value="1"/>
</dbReference>
<evidence type="ECO:0000313" key="15">
    <source>
        <dbReference type="EMBL" id="KAJ4393377.1"/>
    </source>
</evidence>
<dbReference type="Gene3D" id="3.20.20.80">
    <property type="entry name" value="Glycosidases"/>
    <property type="match status" value="1"/>
</dbReference>
<sequence length="1661" mass="183950">MWSLCIDKRNDLSFERLLHNCDQPDSGASDSDSQKRIIGYYEAWNANKTCIGMGIDDIPVNALTHLHFAFAYITPGNFKIVPMDGVDEQLLTDLTAVKSKNSGLKAIVSIGGWSFSDNGTDTQPLFGEICGNADNRKAFISNLMDFMQQYAFDGVDFDWEYPGATDRGGSDDDGVNFTTMLKELRAAVDAAVGEYSIAFTIPTSYWYLRHFDLKASVEQVDMVNVMSYDLHGVWDSTDPIGNQVLAHTNITEINEALNLLWRNDIPADKLNLGLGFYGRSFQLSDPTCYKPGCSFKGGASPGPCTDNSGTLSYAEIMDIIDQKNLSPYYDKEAEVKYIVWNQDQWVSYDDKETFQAKIKLANSLGLGGLLIWSVDQDTTELDALQGVLYPDSIDVFKSQADDASYWQEATAQDCYVTDCGGTCNTGYIKIENQPCGSAKPVTRHSTEKDSLLCCPLTSAPDPDNCRWRGSAPSCNGHCQNGEVMLEMNKWGDGDYCEDGKKAYCCDSSSEETENTCYWTGVAGSCASDELPLTFAGTFLETIADIASLGSLTGQLLADFLSDIDMDLRRLYCCPKDEVSRWDNCNWHGTPGTCYDNHCDSGTQVQLTESDYGAGQSCFPRVERTRTFCCDPANGASPFLPVPLEYLFPEPPTGDDIDTDYDLEIDDTWGTGKAKADSEDDPDNAAFAFWVMVSPTEIQTSLKKRDGSDWELFGCEGATSDEENTIQMVCTDHSEDSNCYKIGLGHGVPGTILEMPGGCGVAKYAVAKSMMPAENQTLPSHLNHLHRRLEGRSPVVYDLTFDYNWMRVPRDLGDTQVRVDYSNEDGYWDAIVDKAASKRKAKRSLADVGGSRRRWLEEEYQNDAHLSDLSERELRERWFGDDVIAWLKGLLNLNIQPKFTHDYSDSVTAIIIKDDWTCKPNEYTTLSTSLNAKAVANIKVSSSFGMTLIFNLAENLDLSNSYLYLKTMGEVNAVFSIDALAKASFDSGEFSIATLPFPGASFTIPKLMTVGPKFILNAQASADVSLAGHFETNVDIASWDFQQTYPDENSDWDPTSLASPSRDFNLKGLEQPTFNLSVTAKGSVTAHLRPTLSFGITFEDTWKIGKCTAELVVDGWVRARAQANLAGTDADTCPFKYGIDAGAVMTARATAPDAFGWNPNSFDFFSLSSNIIPGDGTDDYVCVGVDSTETTKRSELVGYEIEGDVLLSLPSKRRQTRYEQADSNSSVALLSKRSATYGPFFSIPAKGKLCPTLASDSTTSGDCNAITGYDNDQFNDQDLMRKRDLDPRQVDLSGIEKATGVDFVSLVQRRSVDFDDRDLDATASGGSQSYEHLHEAIEGILGNGTFDSSILEVYHALVARGGTEYYDICKGDAVMKYKTAAYPETGTLYDNENWGDCNNFNLVDDNTETAGHNYIAEHILERQIIQQFDKDYLTKQTSPDPTMTRCQYIKKYWESATAWTNSDLGDKPWNVIGQAWPNTAAGTGGEMVRTEQEINLAKARAFSRGTAINAVDTMQGWVQSEDEVSRVIKNLKDTILAIKYMGVTEVNNIYHTQAERVATTFERVEAELEEAWADDANPYVVLGLGPMFRTFMRYYTAEVSNKFDQYLQLWSGNIQVQAQTLEADRVENGLTTSQETLLDKMSAIIDEIERVTTPDPLFPNPF</sequence>
<evidence type="ECO:0000256" key="11">
    <source>
        <dbReference type="ARBA" id="ARBA00023295"/>
    </source>
</evidence>
<name>A0A9W8YVM0_9PEZI</name>
<comment type="caution">
    <text evidence="15">The sequence shown here is derived from an EMBL/GenBank/DDBJ whole genome shotgun (WGS) entry which is preliminary data.</text>
</comment>
<dbReference type="GO" id="GO:0005576">
    <property type="term" value="C:extracellular region"/>
    <property type="evidence" value="ECO:0007669"/>
    <property type="project" value="UniProtKB-SubCell"/>
</dbReference>
<evidence type="ECO:0000313" key="16">
    <source>
        <dbReference type="Proteomes" id="UP001140453"/>
    </source>
</evidence>
<keyword evidence="11 13" id="KW-0326">Glycosidase</keyword>
<dbReference type="SUPFAM" id="SSF51445">
    <property type="entry name" value="(Trans)glycosidases"/>
    <property type="match status" value="1"/>
</dbReference>
<dbReference type="GO" id="GO:0008843">
    <property type="term" value="F:endochitinase activity"/>
    <property type="evidence" value="ECO:0007669"/>
    <property type="project" value="UniProtKB-EC"/>
</dbReference>
<evidence type="ECO:0000256" key="3">
    <source>
        <dbReference type="ARBA" id="ARBA00008682"/>
    </source>
</evidence>
<dbReference type="PROSITE" id="PS51910">
    <property type="entry name" value="GH18_2"/>
    <property type="match status" value="1"/>
</dbReference>
<reference evidence="15" key="1">
    <citation type="submission" date="2022-10" db="EMBL/GenBank/DDBJ databases">
        <title>Tapping the CABI collections for fungal endophytes: first genome assemblies for Collariella, Neodidymelliopsis, Ascochyta clinopodiicola, Didymella pomorum, Didymosphaeria variabile, Neocosmospora piperis and Neocucurbitaria cava.</title>
        <authorList>
            <person name="Hill R."/>
        </authorList>
    </citation>
    <scope>NUCLEOTIDE SEQUENCE</scope>
    <source>
        <strain evidence="15">IMI 355082</strain>
    </source>
</reference>
<comment type="subcellular location">
    <subcellularLocation>
        <location evidence="2">Secreted</location>
    </subcellularLocation>
</comment>
<evidence type="ECO:0000256" key="1">
    <source>
        <dbReference type="ARBA" id="ARBA00000822"/>
    </source>
</evidence>
<dbReference type="InterPro" id="IPR053214">
    <property type="entry name" value="LysM12-like"/>
</dbReference>
<dbReference type="SMART" id="SM00636">
    <property type="entry name" value="Glyco_18"/>
    <property type="match status" value="1"/>
</dbReference>
<accession>A0A9W8YVM0</accession>
<dbReference type="PANTHER" id="PTHR47700:SF2">
    <property type="entry name" value="CHITINASE"/>
    <property type="match status" value="1"/>
</dbReference>
<feature type="domain" description="GH18" evidence="14">
    <location>
        <begin position="35"/>
        <end position="391"/>
    </location>
</feature>
<dbReference type="GO" id="GO:0008061">
    <property type="term" value="F:chitin binding"/>
    <property type="evidence" value="ECO:0007669"/>
    <property type="project" value="UniProtKB-KW"/>
</dbReference>
<evidence type="ECO:0000256" key="13">
    <source>
        <dbReference type="RuleBase" id="RU000489"/>
    </source>
</evidence>
<dbReference type="SUPFAM" id="SSF54556">
    <property type="entry name" value="Chitinase insertion domain"/>
    <property type="match status" value="1"/>
</dbReference>
<keyword evidence="16" id="KW-1185">Reference proteome</keyword>
<evidence type="ECO:0000256" key="9">
    <source>
        <dbReference type="ARBA" id="ARBA00023026"/>
    </source>
</evidence>
<comment type="catalytic activity">
    <reaction evidence="1">
        <text>Random endo-hydrolysis of N-acetyl-beta-D-glucosaminide (1-&gt;4)-beta-linkages in chitin and chitodextrins.</text>
        <dbReference type="EC" id="3.2.1.14"/>
    </reaction>
</comment>